<dbReference type="InterPro" id="IPR003656">
    <property type="entry name" value="Znf_BED"/>
</dbReference>
<evidence type="ECO:0000256" key="4">
    <source>
        <dbReference type="PROSITE-ProRule" id="PRU00027"/>
    </source>
</evidence>
<keyword evidence="2 4" id="KW-0863">Zinc-finger</keyword>
<dbReference type="AlphaFoldDB" id="A0A8S9ZMH4"/>
<gene>
    <name evidence="8" type="ORF">Mgra_00006132</name>
</gene>
<evidence type="ECO:0000256" key="5">
    <source>
        <dbReference type="SAM" id="MobiDB-lite"/>
    </source>
</evidence>
<evidence type="ECO:0000256" key="2">
    <source>
        <dbReference type="ARBA" id="ARBA00022771"/>
    </source>
</evidence>
<evidence type="ECO:0000313" key="9">
    <source>
        <dbReference type="Proteomes" id="UP000605970"/>
    </source>
</evidence>
<feature type="compositionally biased region" description="Polar residues" evidence="5">
    <location>
        <begin position="32"/>
        <end position="47"/>
    </location>
</feature>
<proteinExistence type="predicted"/>
<reference evidence="8" key="1">
    <citation type="journal article" date="2020" name="Ecol. Evol.">
        <title>Genome structure and content of the rice root-knot nematode (Meloidogyne graminicola).</title>
        <authorList>
            <person name="Phan N.T."/>
            <person name="Danchin E.G.J."/>
            <person name="Klopp C."/>
            <person name="Perfus-Barbeoch L."/>
            <person name="Kozlowski D.K."/>
            <person name="Koutsovoulos G.D."/>
            <person name="Lopez-Roques C."/>
            <person name="Bouchez O."/>
            <person name="Zahm M."/>
            <person name="Besnard G."/>
            <person name="Bellafiore S."/>
        </authorList>
    </citation>
    <scope>NUCLEOTIDE SEQUENCE</scope>
    <source>
        <strain evidence="8">VN-18</strain>
    </source>
</reference>
<feature type="domain" description="BED-type" evidence="7">
    <location>
        <begin position="59"/>
        <end position="112"/>
    </location>
</feature>
<keyword evidence="9" id="KW-1185">Reference proteome</keyword>
<dbReference type="Proteomes" id="UP000605970">
    <property type="component" value="Unassembled WGS sequence"/>
</dbReference>
<evidence type="ECO:0000256" key="6">
    <source>
        <dbReference type="SAM" id="SignalP"/>
    </source>
</evidence>
<dbReference type="GO" id="GO:0003677">
    <property type="term" value="F:DNA binding"/>
    <property type="evidence" value="ECO:0007669"/>
    <property type="project" value="InterPro"/>
</dbReference>
<dbReference type="EMBL" id="JABEBT010000057">
    <property type="protein sequence ID" value="KAF7634463.1"/>
    <property type="molecule type" value="Genomic_DNA"/>
</dbReference>
<evidence type="ECO:0000259" key="7">
    <source>
        <dbReference type="PROSITE" id="PS50808"/>
    </source>
</evidence>
<name>A0A8S9ZMH4_9BILA</name>
<comment type="caution">
    <text evidence="8">The sequence shown here is derived from an EMBL/GenBank/DDBJ whole genome shotgun (WGS) entry which is preliminary data.</text>
</comment>
<evidence type="ECO:0000256" key="3">
    <source>
        <dbReference type="ARBA" id="ARBA00022833"/>
    </source>
</evidence>
<dbReference type="PROSITE" id="PS50808">
    <property type="entry name" value="ZF_BED"/>
    <property type="match status" value="1"/>
</dbReference>
<organism evidence="8 9">
    <name type="scientific">Meloidogyne graminicola</name>
    <dbReference type="NCBI Taxonomy" id="189291"/>
    <lineage>
        <taxon>Eukaryota</taxon>
        <taxon>Metazoa</taxon>
        <taxon>Ecdysozoa</taxon>
        <taxon>Nematoda</taxon>
        <taxon>Chromadorea</taxon>
        <taxon>Rhabditida</taxon>
        <taxon>Tylenchina</taxon>
        <taxon>Tylenchomorpha</taxon>
        <taxon>Tylenchoidea</taxon>
        <taxon>Meloidogynidae</taxon>
        <taxon>Meloidogyninae</taxon>
        <taxon>Meloidogyne</taxon>
    </lineage>
</organism>
<evidence type="ECO:0000313" key="8">
    <source>
        <dbReference type="EMBL" id="KAF7634463.1"/>
    </source>
</evidence>
<keyword evidence="3" id="KW-0862">Zinc</keyword>
<evidence type="ECO:0000256" key="1">
    <source>
        <dbReference type="ARBA" id="ARBA00022723"/>
    </source>
</evidence>
<accession>A0A8S9ZMH4</accession>
<keyword evidence="1" id="KW-0479">Metal-binding</keyword>
<feature type="region of interest" description="Disordered" evidence="5">
    <location>
        <begin position="23"/>
        <end position="49"/>
    </location>
</feature>
<feature type="chain" id="PRO_5035794656" description="BED-type domain-containing protein" evidence="6">
    <location>
        <begin position="20"/>
        <end position="170"/>
    </location>
</feature>
<sequence length="170" mass="19787">MNLTIFFVLFLFQSIVIDSMDPTNDKGKRKVGSSTNLNESNPSNVEQSGFFPQEHESKAHTSPLWEHFKRIHLQEDDGKTYEYAQCNYCSFKLKQEPGQIITRKLGTHIGLKSWAYTYFDIKEDNYAYCKIGKNDKGVVCPRFKFPDTSRLSKLEINEQSRAERMKNENN</sequence>
<protein>
    <recommendedName>
        <fullName evidence="7">BED-type domain-containing protein</fullName>
    </recommendedName>
</protein>
<dbReference type="GO" id="GO:0008270">
    <property type="term" value="F:zinc ion binding"/>
    <property type="evidence" value="ECO:0007669"/>
    <property type="project" value="UniProtKB-KW"/>
</dbReference>
<keyword evidence="6" id="KW-0732">Signal</keyword>
<feature type="signal peptide" evidence="6">
    <location>
        <begin position="1"/>
        <end position="19"/>
    </location>
</feature>